<organism evidence="2 3">
    <name type="scientific">Caerostris darwini</name>
    <dbReference type="NCBI Taxonomy" id="1538125"/>
    <lineage>
        <taxon>Eukaryota</taxon>
        <taxon>Metazoa</taxon>
        <taxon>Ecdysozoa</taxon>
        <taxon>Arthropoda</taxon>
        <taxon>Chelicerata</taxon>
        <taxon>Arachnida</taxon>
        <taxon>Araneae</taxon>
        <taxon>Araneomorphae</taxon>
        <taxon>Entelegynae</taxon>
        <taxon>Araneoidea</taxon>
        <taxon>Araneidae</taxon>
        <taxon>Caerostris</taxon>
    </lineage>
</organism>
<proteinExistence type="predicted"/>
<name>A0AAV4QG50_9ARAC</name>
<gene>
    <name evidence="2" type="ORF">CDAR_14331</name>
</gene>
<evidence type="ECO:0000313" key="2">
    <source>
        <dbReference type="EMBL" id="GIY07010.1"/>
    </source>
</evidence>
<comment type="caution">
    <text evidence="2">The sequence shown here is derived from an EMBL/GenBank/DDBJ whole genome shotgun (WGS) entry which is preliminary data.</text>
</comment>
<dbReference type="Proteomes" id="UP001054837">
    <property type="component" value="Unassembled WGS sequence"/>
</dbReference>
<evidence type="ECO:0000256" key="1">
    <source>
        <dbReference type="SAM" id="MobiDB-lite"/>
    </source>
</evidence>
<reference evidence="2 3" key="1">
    <citation type="submission" date="2021-06" db="EMBL/GenBank/DDBJ databases">
        <title>Caerostris darwini draft genome.</title>
        <authorList>
            <person name="Kono N."/>
            <person name="Arakawa K."/>
        </authorList>
    </citation>
    <scope>NUCLEOTIDE SEQUENCE [LARGE SCALE GENOMIC DNA]</scope>
</reference>
<dbReference type="EMBL" id="BPLQ01004281">
    <property type="protein sequence ID" value="GIY07010.1"/>
    <property type="molecule type" value="Genomic_DNA"/>
</dbReference>
<keyword evidence="3" id="KW-1185">Reference proteome</keyword>
<evidence type="ECO:0000313" key="3">
    <source>
        <dbReference type="Proteomes" id="UP001054837"/>
    </source>
</evidence>
<feature type="region of interest" description="Disordered" evidence="1">
    <location>
        <begin position="156"/>
        <end position="204"/>
    </location>
</feature>
<sequence>MDACSGSEPTLNSRSRSIITAGLGAQDRETYLVKRASVAPSSLESKTRGSDSQNASHSTIRLLTVNILGLNRVIFAFLGNLILPYYFFNKTLLNSNHAKLYKYREVSSFCCVLPSRDTRKATEAREIPRERKFDHSHPSFITKSAGPIIYPQSGVPSRIGQSGPPGGSDSVNLPCAHNTEGTQESPLKHERYPEKGNSIPPIPPSSRRVPLQLFILRVVFLQG</sequence>
<protein>
    <submittedName>
        <fullName evidence="2">Uncharacterized protein</fullName>
    </submittedName>
</protein>
<accession>A0AAV4QG50</accession>
<dbReference type="AlphaFoldDB" id="A0AAV4QG50"/>